<reference evidence="2" key="1">
    <citation type="journal article" date="2011" name="Genome Biol.">
        <title>The draft genome of the carcinogenic human liver fluke Clonorchis sinensis.</title>
        <authorList>
            <person name="Wang X."/>
            <person name="Chen W."/>
            <person name="Huang Y."/>
            <person name="Sun J."/>
            <person name="Men J."/>
            <person name="Liu H."/>
            <person name="Luo F."/>
            <person name="Guo L."/>
            <person name="Lv X."/>
            <person name="Deng C."/>
            <person name="Zhou C."/>
            <person name="Fan Y."/>
            <person name="Li X."/>
            <person name="Huang L."/>
            <person name="Hu Y."/>
            <person name="Liang C."/>
            <person name="Hu X."/>
            <person name="Xu J."/>
            <person name="Yu X."/>
        </authorList>
    </citation>
    <scope>NUCLEOTIDE SEQUENCE [LARGE SCALE GENOMIC DNA]</scope>
    <source>
        <strain evidence="2">Henan</strain>
    </source>
</reference>
<organism evidence="2 3">
    <name type="scientific">Clonorchis sinensis</name>
    <name type="common">Chinese liver fluke</name>
    <dbReference type="NCBI Taxonomy" id="79923"/>
    <lineage>
        <taxon>Eukaryota</taxon>
        <taxon>Metazoa</taxon>
        <taxon>Spiralia</taxon>
        <taxon>Lophotrochozoa</taxon>
        <taxon>Platyhelminthes</taxon>
        <taxon>Trematoda</taxon>
        <taxon>Digenea</taxon>
        <taxon>Opisthorchiida</taxon>
        <taxon>Opisthorchiata</taxon>
        <taxon>Opisthorchiidae</taxon>
        <taxon>Clonorchis</taxon>
    </lineage>
</organism>
<dbReference type="PANTHER" id="PTHR16487">
    <property type="entry name" value="PPP4R2-RELATED PROTEIN"/>
    <property type="match status" value="1"/>
</dbReference>
<dbReference type="Proteomes" id="UP000008909">
    <property type="component" value="Unassembled WGS sequence"/>
</dbReference>
<dbReference type="Pfam" id="PF09184">
    <property type="entry name" value="PPP4R2"/>
    <property type="match status" value="1"/>
</dbReference>
<sequence length="861" mass="96908">MTTSRQLPVVANSSEAKAPFSMLAFCAILSLRKARMFSVQQGKATRKASAGRGKLTKVVAKPEVHYNQRKRKHDSIVARYGFRYYDCLTAHLEKYQTTETQTNNEHWQKCFRSCDYRLDWARVCGRDCEENSCGIAITLGMTVPCHHCTDMLRFMDSPVTVVKGAAIGEGIRSSVAAGSGPVTVVKGAAIGEGIRSSVAAGSGPSVDSSFCKLITLQREPCCIKDISLFLFKAARIRMDAILGDLVVDQNECGDCVNMLSSGSLKDKFSLRGCNGRARSCVLEPHPRGILKVKITYQQKVLKAEARMEHLNLPSRPLSQRAKRTERVLSSHRLRYLVRATFPQARSWVSLEAKRLAESSRFDNLDKYFCTVRVRRQPKRCGLGAHMWQPYEVTIKPVIPRSKSFNRGTLLYQTREESVEQMNTDPLLVAQLRYKRRKVRLRRTNDDVLSACAILRWTLSGPNAQDVLSCARADRSLRGDLLLTYDLFEQNLSNRFFTVDAANTREGAWLYHGTTNGPSCQFRWRNCSKKRLKKISLGCLMHLSIKVALAVLLAVSESLMTLFAAKGLGIKRLGFEKDKPNNIPPVLEDYIRQIARNGQTMIPWIYIKPLLLHKFNKVVDGLLSDSGASDSMAVSPVTAELRQRVYDTLKRLDGIPFTIQRICELLENPFRHYSRPDKYLRGFEKVMQITAHSNIKVCMVVSTVDPHGKFPVVKESQSSGHRTFGALAMSLRKMDDSLDKQFSRQEILVVCITTLYTNSYGRVRAYGMFSPDFITSSVSELSAKTFTSRNLVATSCKSTVDPVGQRDHHPTVESHNSSLLFFPGHTTRFRPRHASQQEAYQYSSSYSKASGDSIYEQIKCKA</sequence>
<evidence type="ECO:0000256" key="1">
    <source>
        <dbReference type="ARBA" id="ARBA00009207"/>
    </source>
</evidence>
<evidence type="ECO:0000313" key="3">
    <source>
        <dbReference type="Proteomes" id="UP000008909"/>
    </source>
</evidence>
<dbReference type="PANTHER" id="PTHR16487:SF0">
    <property type="entry name" value="PROTEIN PHOSPHATASE 4 REGULATORY SUBUNIT 2-RELATED"/>
    <property type="match status" value="1"/>
</dbReference>
<protein>
    <submittedName>
        <fullName evidence="2">Serine/threonine-protein phosphatase 4 regulatory subunit 2-A</fullName>
    </submittedName>
</protein>
<dbReference type="InterPro" id="IPR015267">
    <property type="entry name" value="PPP4R2"/>
</dbReference>
<gene>
    <name evidence="2" type="ORF">CLF_112480</name>
</gene>
<dbReference type="GO" id="GO:0005634">
    <property type="term" value="C:nucleus"/>
    <property type="evidence" value="ECO:0007669"/>
    <property type="project" value="TreeGrafter"/>
</dbReference>
<comment type="similarity">
    <text evidence="1">Belongs to the PPP4R2 family.</text>
</comment>
<dbReference type="GO" id="GO:0019888">
    <property type="term" value="F:protein phosphatase regulator activity"/>
    <property type="evidence" value="ECO:0007669"/>
    <property type="project" value="InterPro"/>
</dbReference>
<dbReference type="AlphaFoldDB" id="G7YWF7"/>
<accession>G7YWF7</accession>
<reference key="2">
    <citation type="submission" date="2011-10" db="EMBL/GenBank/DDBJ databases">
        <title>The genome and transcriptome sequence of Clonorchis sinensis provide insights into the carcinogenic liver fluke.</title>
        <authorList>
            <person name="Wang X."/>
            <person name="Huang Y."/>
            <person name="Chen W."/>
            <person name="Liu H."/>
            <person name="Guo L."/>
            <person name="Chen Y."/>
            <person name="Luo F."/>
            <person name="Zhou W."/>
            <person name="Sun J."/>
            <person name="Mao Q."/>
            <person name="Liang P."/>
            <person name="Zhou C."/>
            <person name="Tian Y."/>
            <person name="Men J."/>
            <person name="Lv X."/>
            <person name="Huang L."/>
            <person name="Zhou J."/>
            <person name="Hu Y."/>
            <person name="Li R."/>
            <person name="Zhang F."/>
            <person name="Lei H."/>
            <person name="Li X."/>
            <person name="Hu X."/>
            <person name="Liang C."/>
            <person name="Xu J."/>
            <person name="Wu Z."/>
            <person name="Yu X."/>
        </authorList>
    </citation>
    <scope>NUCLEOTIDE SEQUENCE</scope>
    <source>
        <strain>Henan</strain>
    </source>
</reference>
<proteinExistence type="inferred from homology"/>
<keyword evidence="3" id="KW-1185">Reference proteome</keyword>
<dbReference type="EMBL" id="DF144642">
    <property type="protein sequence ID" value="GAA57287.1"/>
    <property type="molecule type" value="Genomic_DNA"/>
</dbReference>
<dbReference type="GO" id="GO:0005737">
    <property type="term" value="C:cytoplasm"/>
    <property type="evidence" value="ECO:0007669"/>
    <property type="project" value="TreeGrafter"/>
</dbReference>
<name>G7YWF7_CLOSI</name>
<evidence type="ECO:0000313" key="2">
    <source>
        <dbReference type="EMBL" id="GAA57287.1"/>
    </source>
</evidence>
<dbReference type="GO" id="GO:0030289">
    <property type="term" value="C:protein phosphatase 4 complex"/>
    <property type="evidence" value="ECO:0007669"/>
    <property type="project" value="InterPro"/>
</dbReference>